<keyword evidence="8" id="KW-1185">Reference proteome</keyword>
<evidence type="ECO:0000313" key="8">
    <source>
        <dbReference type="Proteomes" id="UP000246352"/>
    </source>
</evidence>
<feature type="transmembrane region" description="Helical" evidence="5">
    <location>
        <begin position="105"/>
        <end position="121"/>
    </location>
</feature>
<dbReference type="NCBIfam" id="TIGR00367">
    <property type="entry name" value="calcium/sodium antiporter"/>
    <property type="match status" value="1"/>
</dbReference>
<comment type="caution">
    <text evidence="7">The sequence shown here is derived from an EMBL/GenBank/DDBJ whole genome shotgun (WGS) entry which is preliminary data.</text>
</comment>
<name>A0A317PRR0_9HYPH</name>
<dbReference type="RefSeq" id="WP_110031953.1">
    <property type="nucleotide sequence ID" value="NZ_QGTR01000002.1"/>
</dbReference>
<dbReference type="EMBL" id="QGTR01000002">
    <property type="protein sequence ID" value="PWW02260.1"/>
    <property type="molecule type" value="Genomic_DNA"/>
</dbReference>
<feature type="transmembrane region" description="Helical" evidence="5">
    <location>
        <begin position="268"/>
        <end position="286"/>
    </location>
</feature>
<protein>
    <submittedName>
        <fullName evidence="7">Cation:H+ antiporter</fullName>
    </submittedName>
</protein>
<dbReference type="InterPro" id="IPR044880">
    <property type="entry name" value="NCX_ion-bd_dom_sf"/>
</dbReference>
<proteinExistence type="predicted"/>
<evidence type="ECO:0000256" key="1">
    <source>
        <dbReference type="ARBA" id="ARBA00004141"/>
    </source>
</evidence>
<dbReference type="AlphaFoldDB" id="A0A317PRR0"/>
<evidence type="ECO:0000256" key="4">
    <source>
        <dbReference type="ARBA" id="ARBA00023136"/>
    </source>
</evidence>
<feature type="transmembrane region" description="Helical" evidence="5">
    <location>
        <begin position="203"/>
        <end position="227"/>
    </location>
</feature>
<accession>A0A317PRR0</accession>
<dbReference type="GO" id="GO:0006874">
    <property type="term" value="P:intracellular calcium ion homeostasis"/>
    <property type="evidence" value="ECO:0007669"/>
    <property type="project" value="TreeGrafter"/>
</dbReference>
<evidence type="ECO:0000256" key="5">
    <source>
        <dbReference type="SAM" id="Phobius"/>
    </source>
</evidence>
<evidence type="ECO:0000256" key="2">
    <source>
        <dbReference type="ARBA" id="ARBA00022692"/>
    </source>
</evidence>
<dbReference type="OrthoDB" id="9794225at2"/>
<evidence type="ECO:0000259" key="6">
    <source>
        <dbReference type="Pfam" id="PF01699"/>
    </source>
</evidence>
<dbReference type="GO" id="GO:0005886">
    <property type="term" value="C:plasma membrane"/>
    <property type="evidence" value="ECO:0007669"/>
    <property type="project" value="TreeGrafter"/>
</dbReference>
<feature type="transmembrane region" description="Helical" evidence="5">
    <location>
        <begin position="170"/>
        <end position="191"/>
    </location>
</feature>
<feature type="domain" description="Sodium/calcium exchanger membrane region" evidence="6">
    <location>
        <begin position="5"/>
        <end position="144"/>
    </location>
</feature>
<dbReference type="Gene3D" id="1.20.1420.30">
    <property type="entry name" value="NCX, central ion-binding region"/>
    <property type="match status" value="1"/>
</dbReference>
<dbReference type="InterPro" id="IPR004481">
    <property type="entry name" value="K/Na/Ca-exchanger"/>
</dbReference>
<keyword evidence="4 5" id="KW-0472">Membrane</keyword>
<sequence>MLLQTLLLAGGLVLLTIGADFLVRGAISVANRFGLPPLLIGLTVVGFGTSMPELLVSMQAALSGAPAIAIGNVVGSNTANILLILGVSAAISPIAAKIPNLGRDLVMMLVAAAVMLGLGFAGRVGLWSGLAMFLGLAAYLVYVFLADRTRPLDQEDGVDLKIRLSGWREAVFLVGGLAGLFIGAHLLITSATEIARTFGISEAVIGLTIVAVGTSLPELATSVVAAIRGHAEVALGNVVGSNIFNILGILGLTAIVTPVPIDASMASFDIPLMVAVSLALALLLTWAGRIGRAPGFAMVAAYSGYVWWLL</sequence>
<comment type="subcellular location">
    <subcellularLocation>
        <location evidence="1">Membrane</location>
        <topology evidence="1">Multi-pass membrane protein</topology>
    </subcellularLocation>
</comment>
<dbReference type="GO" id="GO:0005262">
    <property type="term" value="F:calcium channel activity"/>
    <property type="evidence" value="ECO:0007669"/>
    <property type="project" value="TreeGrafter"/>
</dbReference>
<dbReference type="InterPro" id="IPR004837">
    <property type="entry name" value="NaCa_Exmemb"/>
</dbReference>
<reference evidence="7 8" key="1">
    <citation type="submission" date="2018-05" db="EMBL/GenBank/DDBJ databases">
        <title>Genomic Encyclopedia of Type Strains, Phase IV (KMG-IV): sequencing the most valuable type-strain genomes for metagenomic binning, comparative biology and taxonomic classification.</title>
        <authorList>
            <person name="Goeker M."/>
        </authorList>
    </citation>
    <scope>NUCLEOTIDE SEQUENCE [LARGE SCALE GENOMIC DNA]</scope>
    <source>
        <strain evidence="7 8">DSM 16791</strain>
    </source>
</reference>
<dbReference type="PANTHER" id="PTHR10846">
    <property type="entry name" value="SODIUM/POTASSIUM/CALCIUM EXCHANGER"/>
    <property type="match status" value="1"/>
</dbReference>
<evidence type="ECO:0000313" key="7">
    <source>
        <dbReference type="EMBL" id="PWW02260.1"/>
    </source>
</evidence>
<dbReference type="GO" id="GO:0008273">
    <property type="term" value="F:calcium, potassium:sodium antiporter activity"/>
    <property type="evidence" value="ECO:0007669"/>
    <property type="project" value="TreeGrafter"/>
</dbReference>
<evidence type="ECO:0000256" key="3">
    <source>
        <dbReference type="ARBA" id="ARBA00022989"/>
    </source>
</evidence>
<feature type="transmembrane region" description="Helical" evidence="5">
    <location>
        <begin position="234"/>
        <end position="256"/>
    </location>
</feature>
<dbReference type="Proteomes" id="UP000246352">
    <property type="component" value="Unassembled WGS sequence"/>
</dbReference>
<feature type="domain" description="Sodium/calcium exchanger membrane region" evidence="6">
    <location>
        <begin position="171"/>
        <end position="309"/>
    </location>
</feature>
<dbReference type="PANTHER" id="PTHR10846:SF8">
    <property type="entry name" value="INNER MEMBRANE PROTEIN YRBG"/>
    <property type="match status" value="1"/>
</dbReference>
<feature type="transmembrane region" description="Helical" evidence="5">
    <location>
        <begin position="127"/>
        <end position="145"/>
    </location>
</feature>
<organism evidence="7 8">
    <name type="scientific">Hoeflea marina</name>
    <dbReference type="NCBI Taxonomy" id="274592"/>
    <lineage>
        <taxon>Bacteria</taxon>
        <taxon>Pseudomonadati</taxon>
        <taxon>Pseudomonadota</taxon>
        <taxon>Alphaproteobacteria</taxon>
        <taxon>Hyphomicrobiales</taxon>
        <taxon>Rhizobiaceae</taxon>
        <taxon>Hoeflea</taxon>
    </lineage>
</organism>
<gene>
    <name evidence="7" type="ORF">DFR52_102928</name>
</gene>
<dbReference type="Pfam" id="PF01699">
    <property type="entry name" value="Na_Ca_ex"/>
    <property type="match status" value="2"/>
</dbReference>
<keyword evidence="3 5" id="KW-1133">Transmembrane helix</keyword>
<keyword evidence="2 5" id="KW-0812">Transmembrane</keyword>